<evidence type="ECO:0000313" key="4">
    <source>
        <dbReference type="EMBL" id="KXK10047.1"/>
    </source>
</evidence>
<keyword evidence="1" id="KW-0694">RNA-binding</keyword>
<dbReference type="STRING" id="1617427.UZ20_WS6002000129"/>
<gene>
    <name evidence="4" type="ORF">UZ20_WS6002000129</name>
</gene>
<dbReference type="InterPro" id="IPR035979">
    <property type="entry name" value="RBD_domain_sf"/>
</dbReference>
<organism evidence="4 5">
    <name type="scientific">candidate division WS6 bacterium OLB21</name>
    <dbReference type="NCBI Taxonomy" id="1617427"/>
    <lineage>
        <taxon>Bacteria</taxon>
        <taxon>Candidatus Dojkabacteria</taxon>
    </lineage>
</organism>
<reference evidence="4 5" key="1">
    <citation type="submission" date="2015-02" db="EMBL/GenBank/DDBJ databases">
        <title>Improved understanding of the partial-nitritation anammox process through 23 genomes representing the majority of the microbial community.</title>
        <authorList>
            <person name="Speth D.R."/>
            <person name="In T Zandt M."/>
            <person name="Guerrero Cruz S."/>
            <person name="Jetten M.S."/>
            <person name="Dutilh B.E."/>
        </authorList>
    </citation>
    <scope>NUCLEOTIDE SEQUENCE [LARGE SCALE GENOMIC DNA]</scope>
    <source>
        <strain evidence="4">OLB21</strain>
    </source>
</reference>
<feature type="compositionally biased region" description="Basic and acidic residues" evidence="2">
    <location>
        <begin position="76"/>
        <end position="87"/>
    </location>
</feature>
<sequence>MNSKLFVGNLSWNVDNEMLREAFSAVGTVVEAVVIVDKFKNRSKGFGFVTMSSAAEAEAAVAELNGKEVDGRPIRVSIAEERKDRGPRNNNRGNDGFSLEG</sequence>
<proteinExistence type="predicted"/>
<dbReference type="AlphaFoldDB" id="A0A136KKU0"/>
<feature type="domain" description="RRM" evidence="3">
    <location>
        <begin position="3"/>
        <end position="81"/>
    </location>
</feature>
<accession>A0A136KKU0</accession>
<dbReference type="SUPFAM" id="SSF54928">
    <property type="entry name" value="RNA-binding domain, RBD"/>
    <property type="match status" value="1"/>
</dbReference>
<evidence type="ECO:0000256" key="2">
    <source>
        <dbReference type="SAM" id="MobiDB-lite"/>
    </source>
</evidence>
<feature type="compositionally biased region" description="Low complexity" evidence="2">
    <location>
        <begin position="88"/>
        <end position="101"/>
    </location>
</feature>
<dbReference type="Proteomes" id="UP000070449">
    <property type="component" value="Unassembled WGS sequence"/>
</dbReference>
<dbReference type="GO" id="GO:0003723">
    <property type="term" value="F:RNA binding"/>
    <property type="evidence" value="ECO:0007669"/>
    <property type="project" value="UniProtKB-KW"/>
</dbReference>
<dbReference type="EMBL" id="JYPD01000010">
    <property type="protein sequence ID" value="KXK10047.1"/>
    <property type="molecule type" value="Genomic_DNA"/>
</dbReference>
<name>A0A136KKU0_9BACT</name>
<dbReference type="SMART" id="SM00360">
    <property type="entry name" value="RRM"/>
    <property type="match status" value="1"/>
</dbReference>
<dbReference type="Gene3D" id="3.30.70.330">
    <property type="match status" value="1"/>
</dbReference>
<dbReference type="PROSITE" id="PS50102">
    <property type="entry name" value="RRM"/>
    <property type="match status" value="1"/>
</dbReference>
<evidence type="ECO:0000259" key="3">
    <source>
        <dbReference type="PROSITE" id="PS50102"/>
    </source>
</evidence>
<dbReference type="InterPro" id="IPR000504">
    <property type="entry name" value="RRM_dom"/>
</dbReference>
<evidence type="ECO:0000256" key="1">
    <source>
        <dbReference type="ARBA" id="ARBA00022884"/>
    </source>
</evidence>
<feature type="region of interest" description="Disordered" evidence="2">
    <location>
        <begin position="76"/>
        <end position="101"/>
    </location>
</feature>
<evidence type="ECO:0000313" key="5">
    <source>
        <dbReference type="Proteomes" id="UP000070449"/>
    </source>
</evidence>
<protein>
    <submittedName>
        <fullName evidence="4">RNA recognition motif</fullName>
    </submittedName>
</protein>
<dbReference type="PANTHER" id="PTHR48027">
    <property type="entry name" value="HETEROGENEOUS NUCLEAR RIBONUCLEOPROTEIN 87F-RELATED"/>
    <property type="match status" value="1"/>
</dbReference>
<dbReference type="Pfam" id="PF00076">
    <property type="entry name" value="RRM_1"/>
    <property type="match status" value="1"/>
</dbReference>
<dbReference type="InterPro" id="IPR052462">
    <property type="entry name" value="SLIRP/GR-RBP-like"/>
</dbReference>
<dbReference type="InterPro" id="IPR012677">
    <property type="entry name" value="Nucleotide-bd_a/b_plait_sf"/>
</dbReference>
<comment type="caution">
    <text evidence="4">The sequence shown here is derived from an EMBL/GenBank/DDBJ whole genome shotgun (WGS) entry which is preliminary data.</text>
</comment>